<evidence type="ECO:0000313" key="2">
    <source>
        <dbReference type="EMBL" id="QHS85460.1"/>
    </source>
</evidence>
<name>A0A6C0B0A9_9ZZZZ</name>
<dbReference type="EMBL" id="MN739043">
    <property type="protein sequence ID" value="QHS85460.1"/>
    <property type="molecule type" value="Genomic_DNA"/>
</dbReference>
<evidence type="ECO:0000256" key="1">
    <source>
        <dbReference type="SAM" id="MobiDB-lite"/>
    </source>
</evidence>
<dbReference type="SUPFAM" id="SSF52540">
    <property type="entry name" value="P-loop containing nucleoside triphosphate hydrolases"/>
    <property type="match status" value="2"/>
</dbReference>
<accession>A0A6C0B0A9</accession>
<reference evidence="2" key="1">
    <citation type="journal article" date="2020" name="Nature">
        <title>Giant virus diversity and host interactions through global metagenomics.</title>
        <authorList>
            <person name="Schulz F."/>
            <person name="Roux S."/>
            <person name="Paez-Espino D."/>
            <person name="Jungbluth S."/>
            <person name="Walsh D.A."/>
            <person name="Denef V.J."/>
            <person name="McMahon K.D."/>
            <person name="Konstantinidis K.T."/>
            <person name="Eloe-Fadrosh E.A."/>
            <person name="Kyrpides N.C."/>
            <person name="Woyke T."/>
        </authorList>
    </citation>
    <scope>NUCLEOTIDE SEQUENCE</scope>
    <source>
        <strain evidence="2">GVMAG-M-3300009182-78</strain>
    </source>
</reference>
<organism evidence="2">
    <name type="scientific">viral metagenome</name>
    <dbReference type="NCBI Taxonomy" id="1070528"/>
    <lineage>
        <taxon>unclassified sequences</taxon>
        <taxon>metagenomes</taxon>
        <taxon>organismal metagenomes</taxon>
    </lineage>
</organism>
<dbReference type="AlphaFoldDB" id="A0A6C0B0A9"/>
<dbReference type="InterPro" id="IPR027417">
    <property type="entry name" value="P-loop_NTPase"/>
</dbReference>
<sequence length="892" mass="102711">MDLTQRKLIKSEWESIEIPLQKEEIEVLQLIILGVQNVNIKTNKAISLLSYLKVENNAEMEDYLYMKYFDAKIKAMKTAVNVESLLDMDVNSRPKIKKADIIRLERNDISKIPLVYELVLIDTIEKILIYRKKGTNEWLKHYFTLHKLHKNSVYNLNKHIVYLITRVLAAFEDEIDLKSMISKSVTYIEKNEMLLKYSDMMLYEHQKEMFTIMKNPLFGQRLESFQEDPARLLPTSTPKLVLLIAPTGTGKTLTPIGLSEQYRVIFVCAARHVGLALAKSAISIGKKIAFAFGCASADDIRLHYFSAKEYKKHKKSGGIGKVDNSVGDKVEIMICDVRSYLCAMFYMLAFNPAENIVTFWDEPTITMDQESHDLHPFINKNWRENLIPNIVLSSATLPKLHELTDSISYFREKFAGAQVHNIVSHDCKKSIPIINKHGYIVLPHILSENYDTILEIARHCRENLTLLRYFDLDEVIKFILFIEDNNYYTSANSKIERNFASLDDITMQNIKLHYLRLLEKIQPENWQTIYNTFMVMRQKRILPNASIDEKGNSLRKIASVGPGSMVASARNEGKPLIKTVSEQPVAPVSQQEQCAIFITTKDAYTLTDGPTIFLAEDVEKIAKFCIQQANIPVKAMESIVEKIEFNNNLNERIEQLEMELETLEERNASKVIEADGGGNYGGKSYSKKSDSKQKSSSTNEENDYDQNKSVGRIHQQLEVLRSSIKTTELNETFVPNKLLHQKKWAQTQETTSSFTSNIDETIIIEIMMLKNVENSWKVLLLMGVGVFTNHPNIAYTEIMKKLADTQKLYMIIASSDYIYGTNYQFCHGYLSKDLLLTQEKMIQALGRIGRNHIQQTYSIRLRDDEQIKKLFYREEDKPEVRNMNRLFSGEVI</sequence>
<proteinExistence type="predicted"/>
<feature type="region of interest" description="Disordered" evidence="1">
    <location>
        <begin position="669"/>
        <end position="708"/>
    </location>
</feature>
<protein>
    <submittedName>
        <fullName evidence="2">Uncharacterized protein</fullName>
    </submittedName>
</protein>